<comment type="caution">
    <text evidence="1">The sequence shown here is derived from an EMBL/GenBank/DDBJ whole genome shotgun (WGS) entry which is preliminary data.</text>
</comment>
<protein>
    <submittedName>
        <fullName evidence="1">Uncharacterized protein</fullName>
    </submittedName>
</protein>
<gene>
    <name evidence="1" type="ORF">LTR37_015076</name>
</gene>
<sequence length="308" mass="33471">MRVAVIGPARFSGSPVCLELLNRGHDVVGISRNPGRLGKHERYTSFELDIGLATIREITDAFNGIDVLVNAYNPPAGPNLYNSEMYIETTRKIIIAVKAAKVGYTIMIGGTGSLEIPGEPYVTCADSREFWLAYRRGVADSEAATQHAQDRFGGAIAEGARAYRNARIALHAGKATDADHKVMQDVDDTVLHGENWIPDLPIAARASFLMFEGNCSFDWTFVSPPGGFRPGPRTGSHEIYIDVVPLAKEAKVSSSDQNAYEGRISGVSAADLAVSIVDEAEKREKVGKHWTAVSEWPDDEAMPSYLTT</sequence>
<name>A0ACC3MRI2_9PEZI</name>
<accession>A0ACC3MRI2</accession>
<evidence type="ECO:0000313" key="2">
    <source>
        <dbReference type="Proteomes" id="UP001281147"/>
    </source>
</evidence>
<keyword evidence="2" id="KW-1185">Reference proteome</keyword>
<reference evidence="1" key="1">
    <citation type="submission" date="2023-07" db="EMBL/GenBank/DDBJ databases">
        <title>Black Yeasts Isolated from many extreme environments.</title>
        <authorList>
            <person name="Coleine C."/>
            <person name="Stajich J.E."/>
            <person name="Selbmann L."/>
        </authorList>
    </citation>
    <scope>NUCLEOTIDE SEQUENCE</scope>
    <source>
        <strain evidence="1">CCFEE 5714</strain>
    </source>
</reference>
<proteinExistence type="predicted"/>
<evidence type="ECO:0000313" key="1">
    <source>
        <dbReference type="EMBL" id="KAK3702101.1"/>
    </source>
</evidence>
<dbReference type="EMBL" id="JAUTXU010000165">
    <property type="protein sequence ID" value="KAK3702101.1"/>
    <property type="molecule type" value="Genomic_DNA"/>
</dbReference>
<organism evidence="1 2">
    <name type="scientific">Vermiconidia calcicola</name>
    <dbReference type="NCBI Taxonomy" id="1690605"/>
    <lineage>
        <taxon>Eukaryota</taxon>
        <taxon>Fungi</taxon>
        <taxon>Dikarya</taxon>
        <taxon>Ascomycota</taxon>
        <taxon>Pezizomycotina</taxon>
        <taxon>Dothideomycetes</taxon>
        <taxon>Dothideomycetidae</taxon>
        <taxon>Mycosphaerellales</taxon>
        <taxon>Extremaceae</taxon>
        <taxon>Vermiconidia</taxon>
    </lineage>
</organism>
<dbReference type="Proteomes" id="UP001281147">
    <property type="component" value="Unassembled WGS sequence"/>
</dbReference>